<protein>
    <recommendedName>
        <fullName evidence="5">Serpin domain-containing protein</fullName>
    </recommendedName>
</protein>
<dbReference type="EMBL" id="JAPWTJ010000667">
    <property type="protein sequence ID" value="KAJ8976473.1"/>
    <property type="molecule type" value="Genomic_DNA"/>
</dbReference>
<dbReference type="Pfam" id="PF00079">
    <property type="entry name" value="Serpin"/>
    <property type="match status" value="1"/>
</dbReference>
<feature type="signal peptide" evidence="4">
    <location>
        <begin position="1"/>
        <end position="23"/>
    </location>
</feature>
<evidence type="ECO:0000256" key="2">
    <source>
        <dbReference type="ARBA" id="ARBA00022900"/>
    </source>
</evidence>
<dbReference type="SUPFAM" id="SSF56574">
    <property type="entry name" value="Serpins"/>
    <property type="match status" value="1"/>
</dbReference>
<proteinExistence type="inferred from homology"/>
<gene>
    <name evidence="6" type="ORF">NQ317_001154</name>
</gene>
<evidence type="ECO:0000256" key="1">
    <source>
        <dbReference type="ARBA" id="ARBA00022690"/>
    </source>
</evidence>
<evidence type="ECO:0000259" key="5">
    <source>
        <dbReference type="SMART" id="SM00093"/>
    </source>
</evidence>
<sequence length="423" mass="48062">MGLTNDHTFRRCAFWFVVAAASGQLVLPSADVNDVYYPALNWSDNFDWKLLKEVALENRNVLISPICLKIVLALLFEGSSGSTEREFQTVLQFGNKKEVRDQYRQALESLQVSEKNEYVLNMGTRIFLHSEIQPKQKYASVAKDDFKADIEQTNFSDTSSSSQAINSWVEKLTNGRISKLVKADDLNSTVMILANAVFFRGTWRNRFPKNQTFIGKFYVPFDNNFLSINVPFMNTEAEFYYIESPSLDAKILRMPYKGDRYSMFIVLPNSKGGLPSLLRNIHLHNLKNLLYLMDKRMVNVTLPKFKFDYQARLTSTLQKFGLIQMFQNTASFPGIARGNNTLLRMLVVSDVIQKSGIELDEEGSVVYAATEANIISRFGVENGDFKATHPFAFFILDEMNGNVLFAGKLEHPLEEASDEVSVT</sequence>
<dbReference type="PANTHER" id="PTHR11461:SF357">
    <property type="entry name" value="SERINE PROTEASE INHIBITOR 27A"/>
    <property type="match status" value="1"/>
</dbReference>
<name>A0ABQ9JE49_9CUCU</name>
<organism evidence="6 7">
    <name type="scientific">Molorchus minor</name>
    <dbReference type="NCBI Taxonomy" id="1323400"/>
    <lineage>
        <taxon>Eukaryota</taxon>
        <taxon>Metazoa</taxon>
        <taxon>Ecdysozoa</taxon>
        <taxon>Arthropoda</taxon>
        <taxon>Hexapoda</taxon>
        <taxon>Insecta</taxon>
        <taxon>Pterygota</taxon>
        <taxon>Neoptera</taxon>
        <taxon>Endopterygota</taxon>
        <taxon>Coleoptera</taxon>
        <taxon>Polyphaga</taxon>
        <taxon>Cucujiformia</taxon>
        <taxon>Chrysomeloidea</taxon>
        <taxon>Cerambycidae</taxon>
        <taxon>Lamiinae</taxon>
        <taxon>Monochamini</taxon>
        <taxon>Molorchus</taxon>
    </lineage>
</organism>
<dbReference type="InterPro" id="IPR000215">
    <property type="entry name" value="Serpin_fam"/>
</dbReference>
<dbReference type="Gene3D" id="3.30.497.10">
    <property type="entry name" value="Antithrombin, subunit I, domain 2"/>
    <property type="match status" value="1"/>
</dbReference>
<dbReference type="PANTHER" id="PTHR11461">
    <property type="entry name" value="SERINE PROTEASE INHIBITOR, SERPIN"/>
    <property type="match status" value="1"/>
</dbReference>
<feature type="domain" description="Serpin" evidence="5">
    <location>
        <begin position="48"/>
        <end position="412"/>
    </location>
</feature>
<comment type="caution">
    <text evidence="6">The sequence shown here is derived from an EMBL/GenBank/DDBJ whole genome shotgun (WGS) entry which is preliminary data.</text>
</comment>
<feature type="chain" id="PRO_5046582452" description="Serpin domain-containing protein" evidence="4">
    <location>
        <begin position="24"/>
        <end position="423"/>
    </location>
</feature>
<accession>A0ABQ9JE49</accession>
<keyword evidence="4" id="KW-0732">Signal</keyword>
<comment type="similarity">
    <text evidence="3">Belongs to the serpin family.</text>
</comment>
<dbReference type="InterPro" id="IPR036186">
    <property type="entry name" value="Serpin_sf"/>
</dbReference>
<dbReference type="InterPro" id="IPR042178">
    <property type="entry name" value="Serpin_sf_1"/>
</dbReference>
<reference evidence="6" key="1">
    <citation type="journal article" date="2023" name="Insect Mol. Biol.">
        <title>Genome sequencing provides insights into the evolution of gene families encoding plant cell wall-degrading enzymes in longhorned beetles.</title>
        <authorList>
            <person name="Shin N.R."/>
            <person name="Okamura Y."/>
            <person name="Kirsch R."/>
            <person name="Pauchet Y."/>
        </authorList>
    </citation>
    <scope>NUCLEOTIDE SEQUENCE</scope>
    <source>
        <strain evidence="6">MMC_N1</strain>
    </source>
</reference>
<dbReference type="Gene3D" id="2.30.39.10">
    <property type="entry name" value="Alpha-1-antitrypsin, domain 1"/>
    <property type="match status" value="1"/>
</dbReference>
<dbReference type="InterPro" id="IPR042185">
    <property type="entry name" value="Serpin_sf_2"/>
</dbReference>
<keyword evidence="1" id="KW-0646">Protease inhibitor</keyword>
<evidence type="ECO:0000256" key="3">
    <source>
        <dbReference type="RuleBase" id="RU000411"/>
    </source>
</evidence>
<keyword evidence="2" id="KW-0722">Serine protease inhibitor</keyword>
<dbReference type="CDD" id="cd19578">
    <property type="entry name" value="serpinK_insect_SRPN2-like"/>
    <property type="match status" value="1"/>
</dbReference>
<keyword evidence="7" id="KW-1185">Reference proteome</keyword>
<dbReference type="SMART" id="SM00093">
    <property type="entry name" value="SERPIN"/>
    <property type="match status" value="1"/>
</dbReference>
<evidence type="ECO:0000313" key="6">
    <source>
        <dbReference type="EMBL" id="KAJ8976473.1"/>
    </source>
</evidence>
<dbReference type="InterPro" id="IPR023796">
    <property type="entry name" value="Serpin_dom"/>
</dbReference>
<evidence type="ECO:0000256" key="4">
    <source>
        <dbReference type="SAM" id="SignalP"/>
    </source>
</evidence>
<dbReference type="Proteomes" id="UP001162164">
    <property type="component" value="Unassembled WGS sequence"/>
</dbReference>
<evidence type="ECO:0000313" key="7">
    <source>
        <dbReference type="Proteomes" id="UP001162164"/>
    </source>
</evidence>